<keyword evidence="7 9" id="KW-0472">Membrane</keyword>
<evidence type="ECO:0000256" key="7">
    <source>
        <dbReference type="ARBA" id="ARBA00023136"/>
    </source>
</evidence>
<dbReference type="InterPro" id="IPR015854">
    <property type="entry name" value="ABC_transpr_LolD-like"/>
</dbReference>
<dbReference type="GO" id="GO:0022857">
    <property type="term" value="F:transmembrane transporter activity"/>
    <property type="evidence" value="ECO:0007669"/>
    <property type="project" value="TreeGrafter"/>
</dbReference>
<dbReference type="InterPro" id="IPR003439">
    <property type="entry name" value="ABC_transporter-like_ATP-bd"/>
</dbReference>
<dbReference type="Pfam" id="PF00005">
    <property type="entry name" value="ABC_tran"/>
    <property type="match status" value="1"/>
</dbReference>
<dbReference type="GO" id="GO:0005524">
    <property type="term" value="F:ATP binding"/>
    <property type="evidence" value="ECO:0007669"/>
    <property type="project" value="UniProtKB-UniRule"/>
</dbReference>
<protein>
    <recommendedName>
        <fullName evidence="2 9">Cell division ATP-binding protein FtsE</fullName>
    </recommendedName>
</protein>
<keyword evidence="3 9" id="KW-1003">Cell membrane</keyword>
<dbReference type="PROSITE" id="PS00211">
    <property type="entry name" value="ABC_TRANSPORTER_1"/>
    <property type="match status" value="1"/>
</dbReference>
<dbReference type="Proteomes" id="UP000461754">
    <property type="component" value="Unassembled WGS sequence"/>
</dbReference>
<name>A0A7X2NGS7_9FIRM</name>
<dbReference type="NCBIfam" id="TIGR02673">
    <property type="entry name" value="FtsE"/>
    <property type="match status" value="1"/>
</dbReference>
<dbReference type="InterPro" id="IPR003593">
    <property type="entry name" value="AAA+_ATPase"/>
</dbReference>
<evidence type="ECO:0000256" key="3">
    <source>
        <dbReference type="ARBA" id="ARBA00022475"/>
    </source>
</evidence>
<dbReference type="InterPro" id="IPR005286">
    <property type="entry name" value="Cell_div_FtsE"/>
</dbReference>
<dbReference type="PANTHER" id="PTHR24220:SF470">
    <property type="entry name" value="CELL DIVISION ATP-BINDING PROTEIN FTSE"/>
    <property type="match status" value="1"/>
</dbReference>
<comment type="subcellular location">
    <subcellularLocation>
        <location evidence="9">Cell membrane</location>
        <topology evidence="9">Peripheral membrane protein</topology>
        <orientation evidence="9">Cytoplasmic side</orientation>
    </subcellularLocation>
</comment>
<accession>A0A7X2NGS7</accession>
<evidence type="ECO:0000256" key="2">
    <source>
        <dbReference type="ARBA" id="ARBA00020019"/>
    </source>
</evidence>
<evidence type="ECO:0000313" key="11">
    <source>
        <dbReference type="EMBL" id="MSS20265.1"/>
    </source>
</evidence>
<keyword evidence="12" id="KW-1185">Reference proteome</keyword>
<gene>
    <name evidence="9 11" type="primary">ftsE</name>
    <name evidence="11" type="ORF">FYJ52_07630</name>
</gene>
<reference evidence="11 12" key="1">
    <citation type="submission" date="2019-08" db="EMBL/GenBank/DDBJ databases">
        <title>In-depth cultivation of the pig gut microbiome towards novel bacterial diversity and tailored functional studies.</title>
        <authorList>
            <person name="Wylensek D."/>
            <person name="Hitch T.C.A."/>
            <person name="Clavel T."/>
        </authorList>
    </citation>
    <scope>NUCLEOTIDE SEQUENCE [LARGE SCALE GENOMIC DNA]</scope>
    <source>
        <strain evidence="11 12">RF-744-FAT-4</strain>
    </source>
</reference>
<evidence type="ECO:0000259" key="10">
    <source>
        <dbReference type="PROSITE" id="PS50893"/>
    </source>
</evidence>
<evidence type="ECO:0000256" key="4">
    <source>
        <dbReference type="ARBA" id="ARBA00022618"/>
    </source>
</evidence>
<evidence type="ECO:0000256" key="8">
    <source>
        <dbReference type="ARBA" id="ARBA00023306"/>
    </source>
</evidence>
<dbReference type="PROSITE" id="PS50893">
    <property type="entry name" value="ABC_TRANSPORTER_2"/>
    <property type="match status" value="1"/>
</dbReference>
<evidence type="ECO:0000256" key="1">
    <source>
        <dbReference type="ARBA" id="ARBA00005417"/>
    </source>
</evidence>
<dbReference type="GO" id="GO:0016887">
    <property type="term" value="F:ATP hydrolysis activity"/>
    <property type="evidence" value="ECO:0007669"/>
    <property type="project" value="InterPro"/>
</dbReference>
<proteinExistence type="inferred from homology"/>
<dbReference type="SMART" id="SM00382">
    <property type="entry name" value="AAA"/>
    <property type="match status" value="1"/>
</dbReference>
<comment type="similarity">
    <text evidence="1 9">Belongs to the ABC transporter superfamily.</text>
</comment>
<evidence type="ECO:0000256" key="6">
    <source>
        <dbReference type="ARBA" id="ARBA00022840"/>
    </source>
</evidence>
<dbReference type="Gene3D" id="3.40.50.300">
    <property type="entry name" value="P-loop containing nucleotide triphosphate hydrolases"/>
    <property type="match status" value="1"/>
</dbReference>
<keyword evidence="5 9" id="KW-0547">Nucleotide-binding</keyword>
<dbReference type="FunFam" id="3.40.50.300:FF:000056">
    <property type="entry name" value="Cell division ATP-binding protein FtsE"/>
    <property type="match status" value="1"/>
</dbReference>
<dbReference type="EMBL" id="VUMO01000010">
    <property type="protein sequence ID" value="MSS20265.1"/>
    <property type="molecule type" value="Genomic_DNA"/>
</dbReference>
<dbReference type="RefSeq" id="WP_154576639.1">
    <property type="nucleotide sequence ID" value="NZ_VUMO01000010.1"/>
</dbReference>
<feature type="domain" description="ABC transporter" evidence="10">
    <location>
        <begin position="2"/>
        <end position="228"/>
    </location>
</feature>
<dbReference type="PANTHER" id="PTHR24220">
    <property type="entry name" value="IMPORT ATP-BINDING PROTEIN"/>
    <property type="match status" value="1"/>
</dbReference>
<keyword evidence="6 9" id="KW-0067">ATP-binding</keyword>
<dbReference type="InterPro" id="IPR027417">
    <property type="entry name" value="P-loop_NTPase"/>
</dbReference>
<evidence type="ECO:0000256" key="5">
    <source>
        <dbReference type="ARBA" id="ARBA00022741"/>
    </source>
</evidence>
<dbReference type="SUPFAM" id="SSF52540">
    <property type="entry name" value="P-loop containing nucleoside triphosphate hydrolases"/>
    <property type="match status" value="1"/>
</dbReference>
<comment type="function">
    <text evidence="9">Part of the ABC transporter FtsEX involved in cellular division.</text>
</comment>
<keyword evidence="4 9" id="KW-0132">Cell division</keyword>
<keyword evidence="8 9" id="KW-0131">Cell cycle</keyword>
<evidence type="ECO:0000256" key="9">
    <source>
        <dbReference type="RuleBase" id="RU365094"/>
    </source>
</evidence>
<dbReference type="InterPro" id="IPR017871">
    <property type="entry name" value="ABC_transporter-like_CS"/>
</dbReference>
<comment type="subunit">
    <text evidence="9">Homodimer. Forms a membrane-associated complex with FtsX.</text>
</comment>
<organism evidence="11 12">
    <name type="scientific">Pseudoramibacter porci</name>
    <dbReference type="NCBI Taxonomy" id="2606631"/>
    <lineage>
        <taxon>Bacteria</taxon>
        <taxon>Bacillati</taxon>
        <taxon>Bacillota</taxon>
        <taxon>Clostridia</taxon>
        <taxon>Eubacteriales</taxon>
        <taxon>Eubacteriaceae</taxon>
        <taxon>Pseudoramibacter</taxon>
    </lineage>
</organism>
<dbReference type="AlphaFoldDB" id="A0A7X2NGS7"/>
<evidence type="ECO:0000313" key="12">
    <source>
        <dbReference type="Proteomes" id="UP000461754"/>
    </source>
</evidence>
<dbReference type="GO" id="GO:0051301">
    <property type="term" value="P:cell division"/>
    <property type="evidence" value="ECO:0007669"/>
    <property type="project" value="UniProtKB-UniRule"/>
</dbReference>
<comment type="caution">
    <text evidence="11">The sequence shown here is derived from an EMBL/GenBank/DDBJ whole genome shotgun (WGS) entry which is preliminary data.</text>
</comment>
<sequence>MIEFDNVTKTYEKNEKDALKDINLRIDSGEFVFLVGRSGAGKSTFIKLLLREIDATTGVVRIKGHDISKLSKAQIPYLRRKLGVVFQDFRLLENKNVYENVAYAMEIIGRPEKKIRKKVPLALSMVGLSDRMYHYPNELSGGEQQRVVIARAIINNPSILICDEPTGNLDPETSKDIMRILLEINRHGTTTVVVTHDMNIVKLLNKRVLTLEDGKLTGDSSKGGIVNV</sequence>
<dbReference type="GO" id="GO:0005886">
    <property type="term" value="C:plasma membrane"/>
    <property type="evidence" value="ECO:0007669"/>
    <property type="project" value="UniProtKB-SubCell"/>
</dbReference>